<dbReference type="OrthoDB" id="357406at2"/>
<dbReference type="HOGENOM" id="CLU_033989_0_0_12"/>
<evidence type="ECO:0000313" key="2">
    <source>
        <dbReference type="Proteomes" id="UP000005632"/>
    </source>
</evidence>
<dbReference type="InterPro" id="IPR029045">
    <property type="entry name" value="ClpP/crotonase-like_dom_sf"/>
</dbReference>
<dbReference type="SUPFAM" id="SSF52096">
    <property type="entry name" value="ClpP/crotonase"/>
    <property type="match status" value="1"/>
</dbReference>
<dbReference type="Proteomes" id="UP000005632">
    <property type="component" value="Chromosome"/>
</dbReference>
<name>G8QXV8_SPHPG</name>
<keyword evidence="2" id="KW-1185">Reference proteome</keyword>
<accession>G8QXV8</accession>
<sequence>MKTRLVAPTLLPYVLVLLASTLISCNSMVPYTGGDTPFAKDLANIVQTLEANHPDPYSQIGRQEFIDLAISTENLYDDRDATMQYFAMRSLLAKLGDSHTSLAMSGEMQKTLRVFPLAFSRFAGHYYLGAIDNAYSAHLGEEISSLNGYSMQEVETALSVLVSHDNEAWLQQSLPNLMNLPSALVFTNLAKPGEPLYIETREGSCLSLQSVPIENLNKDKLVTLQPKTYPVTFPNREPYRYLRMGKNTLFIQYNSCSNDPDYPIWQFISEVTTIIRTEKSDTLLLDLRFNGGGNSALLEPFIKEIASIQKEQPLTLFTLIGGGTFSSALMNAVQCKQRTLCTLVGDDTGGSVNHFGEVKTQLLENSGNTLYYSSKHFVMDKKTKGSLQPDILVEQTLGDYLNGIDSVVATLL</sequence>
<dbReference type="STRING" id="158190.SpiGrapes_3002"/>
<dbReference type="RefSeq" id="WP_014271591.1">
    <property type="nucleotide sequence ID" value="NC_016633.1"/>
</dbReference>
<dbReference type="Gene3D" id="3.90.226.10">
    <property type="entry name" value="2-enoyl-CoA Hydratase, Chain A, domain 1"/>
    <property type="match status" value="1"/>
</dbReference>
<dbReference type="PROSITE" id="PS51257">
    <property type="entry name" value="PROKAR_LIPOPROTEIN"/>
    <property type="match status" value="1"/>
</dbReference>
<protein>
    <submittedName>
        <fullName evidence="1">Peptidase family S41</fullName>
    </submittedName>
</protein>
<dbReference type="eggNOG" id="COG0793">
    <property type="taxonomic scope" value="Bacteria"/>
</dbReference>
<dbReference type="AlphaFoldDB" id="G8QXV8"/>
<organism evidence="1 2">
    <name type="scientific">Sphaerochaeta pleomorpha (strain ATCC BAA-1885 / DSM 22778 / Grapes)</name>
    <dbReference type="NCBI Taxonomy" id="158190"/>
    <lineage>
        <taxon>Bacteria</taxon>
        <taxon>Pseudomonadati</taxon>
        <taxon>Spirochaetota</taxon>
        <taxon>Spirochaetia</taxon>
        <taxon>Spirochaetales</taxon>
        <taxon>Sphaerochaetaceae</taxon>
        <taxon>Sphaerochaeta</taxon>
    </lineage>
</organism>
<dbReference type="KEGG" id="sgp:SpiGrapes_3002"/>
<evidence type="ECO:0000313" key="1">
    <source>
        <dbReference type="EMBL" id="AEV30752.1"/>
    </source>
</evidence>
<reference evidence="1 2" key="1">
    <citation type="submission" date="2011-11" db="EMBL/GenBank/DDBJ databases">
        <title>Complete sequence of Spirochaeta sp. grapes.</title>
        <authorList>
            <consortium name="US DOE Joint Genome Institute"/>
            <person name="Lucas S."/>
            <person name="Han J."/>
            <person name="Lapidus A."/>
            <person name="Cheng J.-F."/>
            <person name="Goodwin L."/>
            <person name="Pitluck S."/>
            <person name="Peters L."/>
            <person name="Ovchinnikova G."/>
            <person name="Munk A.C."/>
            <person name="Detter J.C."/>
            <person name="Han C."/>
            <person name="Tapia R."/>
            <person name="Land M."/>
            <person name="Hauser L."/>
            <person name="Kyrpides N."/>
            <person name="Ivanova N."/>
            <person name="Pagani I."/>
            <person name="Ritalahtilisa K."/>
            <person name="Loeffler F."/>
            <person name="Woyke T."/>
        </authorList>
    </citation>
    <scope>NUCLEOTIDE SEQUENCE [LARGE SCALE GENOMIC DNA]</scope>
    <source>
        <strain evidence="2">ATCC BAA-1885 / DSM 22778 / Grapes</strain>
    </source>
</reference>
<dbReference type="EMBL" id="CP003155">
    <property type="protein sequence ID" value="AEV30752.1"/>
    <property type="molecule type" value="Genomic_DNA"/>
</dbReference>
<gene>
    <name evidence="1" type="ordered locus">SpiGrapes_3002</name>
</gene>
<proteinExistence type="predicted"/>